<feature type="active site" description="Proton acceptor" evidence="3">
    <location>
        <position position="131"/>
    </location>
</feature>
<dbReference type="AlphaFoldDB" id="A0A815C175"/>
<dbReference type="CDD" id="cd06661">
    <property type="entry name" value="GGCT_like"/>
    <property type="match status" value="1"/>
</dbReference>
<dbReference type="SUPFAM" id="SSF55856">
    <property type="entry name" value="Cytochrome b5-like heme/steroid binding domain"/>
    <property type="match status" value="1"/>
</dbReference>
<proteinExistence type="predicted"/>
<evidence type="ECO:0000256" key="4">
    <source>
        <dbReference type="PIRSR" id="PIRSR617939-2"/>
    </source>
</evidence>
<dbReference type="GO" id="GO:0003839">
    <property type="term" value="F:gamma-glutamylcyclotransferase activity"/>
    <property type="evidence" value="ECO:0007669"/>
    <property type="project" value="UniProtKB-EC"/>
</dbReference>
<dbReference type="EMBL" id="CAJNOJ010000045">
    <property type="protein sequence ID" value="CAF0945393.1"/>
    <property type="molecule type" value="Genomic_DNA"/>
</dbReference>
<keyword evidence="8" id="KW-1185">Reference proteome</keyword>
<evidence type="ECO:0000313" key="7">
    <source>
        <dbReference type="EMBL" id="CAF1277465.1"/>
    </source>
</evidence>
<evidence type="ECO:0000259" key="5">
    <source>
        <dbReference type="Pfam" id="PF06094"/>
    </source>
</evidence>
<feature type="domain" description="Gamma-glutamylcyclotransferase AIG2-like" evidence="5">
    <location>
        <begin position="83"/>
        <end position="170"/>
    </location>
</feature>
<dbReference type="Gene3D" id="3.10.490.10">
    <property type="entry name" value="Gamma-glutamyl cyclotransferase-like"/>
    <property type="match status" value="1"/>
</dbReference>
<dbReference type="InterPro" id="IPR036400">
    <property type="entry name" value="Cyt_B5-like_heme/steroid_sf"/>
</dbReference>
<evidence type="ECO:0000313" key="8">
    <source>
        <dbReference type="Proteomes" id="UP000663828"/>
    </source>
</evidence>
<name>A0A815C175_ADIRI</name>
<dbReference type="InterPro" id="IPR013024">
    <property type="entry name" value="GGCT-like"/>
</dbReference>
<sequence length="338" mass="38713">MANSSYRLNSSLSDANFKLSCEAIQSKLVHPDKSLVDQILASDNPQEPEIILPDEQKFYWYLAIGSMINPVSLYLRDIIPMISYPATCIDYKLIFRGSGGMADIEACSGANFDGVVHLLSSDHMAALDRLELGYNRITVNCIDYEGRTHIVYAYQMKSNKNPESFPHERYLDIITKGCEYYKVRPEYTNRLRNEQPVVPRKQPHEFQSFQGFPPDVYYSEEELKKHDGSDPSVPLWISINGKILEYAGLPPSDHPDHDSHRFLYSYIKDNLSGREVTDATAKALYEPMFKLPLTSDDICDEHRAQIEDSYYTRIAAGEQNNYWKPVGRLRCTKIESVL</sequence>
<organism evidence="7 8">
    <name type="scientific">Adineta ricciae</name>
    <name type="common">Rotifer</name>
    <dbReference type="NCBI Taxonomy" id="249248"/>
    <lineage>
        <taxon>Eukaryota</taxon>
        <taxon>Metazoa</taxon>
        <taxon>Spiralia</taxon>
        <taxon>Gnathifera</taxon>
        <taxon>Rotifera</taxon>
        <taxon>Eurotatoria</taxon>
        <taxon>Bdelloidea</taxon>
        <taxon>Adinetida</taxon>
        <taxon>Adinetidae</taxon>
        <taxon>Adineta</taxon>
    </lineage>
</organism>
<dbReference type="InterPro" id="IPR017939">
    <property type="entry name" value="G-Glutamylcylcotransferase"/>
</dbReference>
<dbReference type="Proteomes" id="UP000663852">
    <property type="component" value="Unassembled WGS sequence"/>
</dbReference>
<keyword evidence="2" id="KW-0456">Lyase</keyword>
<evidence type="ECO:0000256" key="2">
    <source>
        <dbReference type="ARBA" id="ARBA00023239"/>
    </source>
</evidence>
<evidence type="ECO:0000256" key="1">
    <source>
        <dbReference type="ARBA" id="ARBA00012346"/>
    </source>
</evidence>
<dbReference type="InterPro" id="IPR009288">
    <property type="entry name" value="AIG2-like_dom"/>
</dbReference>
<gene>
    <name evidence="6" type="ORF">EDS130_LOCUS12045</name>
    <name evidence="7" type="ORF">XAT740_LOCUS27631</name>
</gene>
<dbReference type="SUPFAM" id="SSF110857">
    <property type="entry name" value="Gamma-glutamyl cyclotransferase-like"/>
    <property type="match status" value="1"/>
</dbReference>
<feature type="binding site" evidence="4">
    <location>
        <position position="170"/>
    </location>
    <ligand>
        <name>substrate</name>
    </ligand>
</feature>
<dbReference type="Pfam" id="PF06094">
    <property type="entry name" value="GGACT"/>
    <property type="match status" value="1"/>
</dbReference>
<dbReference type="EMBL" id="CAJNOR010002318">
    <property type="protein sequence ID" value="CAF1277465.1"/>
    <property type="molecule type" value="Genomic_DNA"/>
</dbReference>
<evidence type="ECO:0000256" key="3">
    <source>
        <dbReference type="PIRSR" id="PIRSR617939-1"/>
    </source>
</evidence>
<dbReference type="PANTHER" id="PTHR12935:SF0">
    <property type="entry name" value="GAMMA-GLUTAMYLCYCLOTRANSFERASE"/>
    <property type="match status" value="1"/>
</dbReference>
<accession>A0A815C175</accession>
<dbReference type="Proteomes" id="UP000663828">
    <property type="component" value="Unassembled WGS sequence"/>
</dbReference>
<dbReference type="PANTHER" id="PTHR12935">
    <property type="entry name" value="GAMMA-GLUTAMYLCYCLOTRANSFERASE"/>
    <property type="match status" value="1"/>
</dbReference>
<reference evidence="7" key="1">
    <citation type="submission" date="2021-02" db="EMBL/GenBank/DDBJ databases">
        <authorList>
            <person name="Nowell W R."/>
        </authorList>
    </citation>
    <scope>NUCLEOTIDE SEQUENCE</scope>
</reference>
<dbReference type="EC" id="4.3.2.9" evidence="1"/>
<protein>
    <recommendedName>
        <fullName evidence="1">gamma-glutamylcyclotransferase</fullName>
        <ecNumber evidence="1">4.3.2.9</ecNumber>
    </recommendedName>
</protein>
<feature type="binding site" evidence="4">
    <location>
        <begin position="61"/>
        <end position="66"/>
    </location>
    <ligand>
        <name>substrate</name>
    </ligand>
</feature>
<comment type="caution">
    <text evidence="7">The sequence shown here is derived from an EMBL/GenBank/DDBJ whole genome shotgun (WGS) entry which is preliminary data.</text>
</comment>
<evidence type="ECO:0000313" key="6">
    <source>
        <dbReference type="EMBL" id="CAF0945393.1"/>
    </source>
</evidence>
<dbReference type="OrthoDB" id="2924818at2759"/>
<dbReference type="InterPro" id="IPR036568">
    <property type="entry name" value="GGCT-like_sf"/>
</dbReference>